<keyword evidence="2" id="KW-1185">Reference proteome</keyword>
<comment type="caution">
    <text evidence="1">The sequence shown here is derived from an EMBL/GenBank/DDBJ whole genome shotgun (WGS) entry which is preliminary data.</text>
</comment>
<organism evidence="1 2">
    <name type="scientific">Mesorhizobium marinum</name>
    <dbReference type="NCBI Taxonomy" id="3228790"/>
    <lineage>
        <taxon>Bacteria</taxon>
        <taxon>Pseudomonadati</taxon>
        <taxon>Pseudomonadota</taxon>
        <taxon>Alphaproteobacteria</taxon>
        <taxon>Hyphomicrobiales</taxon>
        <taxon>Phyllobacteriaceae</taxon>
        <taxon>Mesorhizobium</taxon>
    </lineage>
</organism>
<dbReference type="EMBL" id="JBFOCI010000015">
    <property type="protein sequence ID" value="MEW9808772.1"/>
    <property type="molecule type" value="Genomic_DNA"/>
</dbReference>
<dbReference type="Proteomes" id="UP001556196">
    <property type="component" value="Unassembled WGS sequence"/>
</dbReference>
<dbReference type="RefSeq" id="WP_367726014.1">
    <property type="nucleotide sequence ID" value="NZ_JBFOCH010000003.1"/>
</dbReference>
<evidence type="ECO:0000313" key="2">
    <source>
        <dbReference type="Proteomes" id="UP001556196"/>
    </source>
</evidence>
<gene>
    <name evidence="1" type="ORF">ABUE31_22560</name>
</gene>
<evidence type="ECO:0000313" key="1">
    <source>
        <dbReference type="EMBL" id="MEW9808772.1"/>
    </source>
</evidence>
<name>A0ABV3R625_9HYPH</name>
<sequence>MANFIVTYDLNGPNPSHKQVDDLLDTVGAERGRILETVWYVGWAGTTGQLLDHLKPLFSGDDLLFVAEMSEAAWTNVLLDDQALLNAWQANR</sequence>
<accession>A0ABV3R625</accession>
<reference evidence="1 2" key="1">
    <citation type="submission" date="2024-06" db="EMBL/GenBank/DDBJ databases">
        <authorList>
            <person name="Tuo L."/>
        </authorList>
    </citation>
    <scope>NUCLEOTIDE SEQUENCE [LARGE SCALE GENOMIC DNA]</scope>
    <source>
        <strain evidence="1 2">ZMM04-5</strain>
    </source>
</reference>
<proteinExistence type="predicted"/>
<protein>
    <recommendedName>
        <fullName evidence="3">SinR family protein</fullName>
    </recommendedName>
</protein>
<evidence type="ECO:0008006" key="3">
    <source>
        <dbReference type="Google" id="ProtNLM"/>
    </source>
</evidence>